<reference evidence="1" key="1">
    <citation type="journal article" date="2020" name="Stud. Mycol.">
        <title>101 Dothideomycetes genomes: a test case for predicting lifestyles and emergence of pathogens.</title>
        <authorList>
            <person name="Haridas S."/>
            <person name="Albert R."/>
            <person name="Binder M."/>
            <person name="Bloem J."/>
            <person name="Labutti K."/>
            <person name="Salamov A."/>
            <person name="Andreopoulos B."/>
            <person name="Baker S."/>
            <person name="Barry K."/>
            <person name="Bills G."/>
            <person name="Bluhm B."/>
            <person name="Cannon C."/>
            <person name="Castanera R."/>
            <person name="Culley D."/>
            <person name="Daum C."/>
            <person name="Ezra D."/>
            <person name="Gonzalez J."/>
            <person name="Henrissat B."/>
            <person name="Kuo A."/>
            <person name="Liang C."/>
            <person name="Lipzen A."/>
            <person name="Lutzoni F."/>
            <person name="Magnuson J."/>
            <person name="Mondo S."/>
            <person name="Nolan M."/>
            <person name="Ohm R."/>
            <person name="Pangilinan J."/>
            <person name="Park H.-J."/>
            <person name="Ramirez L."/>
            <person name="Alfaro M."/>
            <person name="Sun H."/>
            <person name="Tritt A."/>
            <person name="Yoshinaga Y."/>
            <person name="Zwiers L.-H."/>
            <person name="Turgeon B."/>
            <person name="Goodwin S."/>
            <person name="Spatafora J."/>
            <person name="Crous P."/>
            <person name="Grigoriev I."/>
        </authorList>
    </citation>
    <scope>NUCLEOTIDE SEQUENCE</scope>
    <source>
        <strain evidence="1">CBS 207.26</strain>
    </source>
</reference>
<evidence type="ECO:0000313" key="1">
    <source>
        <dbReference type="EMBL" id="KAF2184367.1"/>
    </source>
</evidence>
<keyword evidence="2" id="KW-1185">Reference proteome</keyword>
<dbReference type="EMBL" id="ML994638">
    <property type="protein sequence ID" value="KAF2184367.1"/>
    <property type="molecule type" value="Genomic_DNA"/>
</dbReference>
<dbReference type="Proteomes" id="UP000800200">
    <property type="component" value="Unassembled WGS sequence"/>
</dbReference>
<evidence type="ECO:0000313" key="2">
    <source>
        <dbReference type="Proteomes" id="UP000800200"/>
    </source>
</evidence>
<name>A0A6A6DXF5_9PEZI</name>
<proteinExistence type="predicted"/>
<sequence length="96" mass="11033">MYVKNEFNISIQGHVASAHIYYSLNVNIIYTQLMPKLLNSKVRRRMYIPCFYIDAIFPYEYIQDTNSAIHCLPTPTLSKPANPPNVVTHSKNACLL</sequence>
<accession>A0A6A6DXF5</accession>
<organism evidence="1 2">
    <name type="scientific">Zopfia rhizophila CBS 207.26</name>
    <dbReference type="NCBI Taxonomy" id="1314779"/>
    <lineage>
        <taxon>Eukaryota</taxon>
        <taxon>Fungi</taxon>
        <taxon>Dikarya</taxon>
        <taxon>Ascomycota</taxon>
        <taxon>Pezizomycotina</taxon>
        <taxon>Dothideomycetes</taxon>
        <taxon>Dothideomycetes incertae sedis</taxon>
        <taxon>Zopfiaceae</taxon>
        <taxon>Zopfia</taxon>
    </lineage>
</organism>
<protein>
    <submittedName>
        <fullName evidence="1">Uncharacterized protein</fullName>
    </submittedName>
</protein>
<dbReference type="AlphaFoldDB" id="A0A6A6DXF5"/>
<gene>
    <name evidence="1" type="ORF">K469DRAFT_182254</name>
</gene>